<gene>
    <name evidence="18" type="ORF">D915_001928</name>
</gene>
<evidence type="ECO:0000256" key="15">
    <source>
        <dbReference type="SAM" id="MobiDB-lite"/>
    </source>
</evidence>
<feature type="compositionally biased region" description="Polar residues" evidence="15">
    <location>
        <begin position="73"/>
        <end position="83"/>
    </location>
</feature>
<evidence type="ECO:0000256" key="13">
    <source>
        <dbReference type="ARBA" id="ARBA00023228"/>
    </source>
</evidence>
<evidence type="ECO:0000313" key="19">
    <source>
        <dbReference type="Proteomes" id="UP000230066"/>
    </source>
</evidence>
<reference evidence="18" key="1">
    <citation type="submission" date="2019-03" db="EMBL/GenBank/DDBJ databases">
        <title>Improved annotation for the trematode Fasciola hepatica.</title>
        <authorList>
            <person name="Choi Y.-J."/>
            <person name="Martin J."/>
            <person name="Mitreva M."/>
        </authorList>
    </citation>
    <scope>NUCLEOTIDE SEQUENCE [LARGE SCALE GENOMIC DNA]</scope>
</reference>
<feature type="compositionally biased region" description="Basic and acidic residues" evidence="15">
    <location>
        <begin position="35"/>
        <end position="69"/>
    </location>
</feature>
<feature type="transmembrane region" description="Helical" evidence="16">
    <location>
        <begin position="535"/>
        <end position="560"/>
    </location>
</feature>
<evidence type="ECO:0000256" key="14">
    <source>
        <dbReference type="ARBA" id="ARBA00038442"/>
    </source>
</evidence>
<comment type="caution">
    <text evidence="18">The sequence shown here is derived from an EMBL/GenBank/DDBJ whole genome shotgun (WGS) entry which is preliminary data.</text>
</comment>
<keyword evidence="5" id="KW-0479">Metal-binding</keyword>
<keyword evidence="6" id="KW-0967">Endosome</keyword>
<keyword evidence="10 16" id="KW-0472">Membrane</keyword>
<evidence type="ECO:0000256" key="10">
    <source>
        <dbReference type="ARBA" id="ARBA00023136"/>
    </source>
</evidence>
<evidence type="ECO:0000259" key="17">
    <source>
        <dbReference type="Pfam" id="PF01490"/>
    </source>
</evidence>
<protein>
    <submittedName>
        <fullName evidence="18">Sodium-coupled neutral amino acid transporter 9</fullName>
    </submittedName>
</protein>
<dbReference type="GO" id="GO:0005765">
    <property type="term" value="C:lysosomal membrane"/>
    <property type="evidence" value="ECO:0007669"/>
    <property type="project" value="UniProtKB-SubCell"/>
</dbReference>
<organism evidence="18 19">
    <name type="scientific">Fasciola hepatica</name>
    <name type="common">Liver fluke</name>
    <dbReference type="NCBI Taxonomy" id="6192"/>
    <lineage>
        <taxon>Eukaryota</taxon>
        <taxon>Metazoa</taxon>
        <taxon>Spiralia</taxon>
        <taxon>Lophotrochozoa</taxon>
        <taxon>Platyhelminthes</taxon>
        <taxon>Trematoda</taxon>
        <taxon>Digenea</taxon>
        <taxon>Plagiorchiida</taxon>
        <taxon>Echinostomata</taxon>
        <taxon>Echinostomatoidea</taxon>
        <taxon>Fasciolidae</taxon>
        <taxon>Fasciola</taxon>
    </lineage>
</organism>
<comment type="similarity">
    <text evidence="14">Belongs to the amino acid/polyamine transporter 2 family. SLC38A9 subfamily.</text>
</comment>
<feature type="transmembrane region" description="Helical" evidence="16">
    <location>
        <begin position="354"/>
        <end position="375"/>
    </location>
</feature>
<sequence length="670" mass="73703">MFQTFIRFVICEKKINPKVLIEGIMTKSQGENNGDSDKNSERRNSVGGAVDKKTADSYLDSGEKPDKVRVAQTGPTNDAQGLSLSKGATLEHNEESSGSGKPRPRASVDSPNNDGAAVFMRVSDPDCEAGMRRFGNFPIMREDELPGADMDKKTLEQNNVVYLITDSLDGTNDSGVDSPGDSKSNQRTQGSLVAVFSVWNTMMGTSILAMPWALREAGFGFGIFLIALVGTIACYTAYLTIKSTEDLKLIKNIGESAFLDLSDACEYHLGKAGRIIAVLFSQLALLGGMIVYYVVLSNFLYNTGNFIYERVNGIDTSVNPNATNGYNDIFCDSGLPTPNTTQSGGSGRELYDRLWSQTGTVPAWLLLLLFPLLSIRSPTFLSKFTSLATVSVAYLFILICIKAARWGVHMGPNTEGLRYINVRFPSLTGTCSLAYFIHNSLHTLLRSQKNPEKNGRNIVLAFLFATLTYVIIGFLFYIIFPITKDCIADNFLNNLTADIPVFIGRLALLFQMSTVFPMLVYVLRAQIMYVIFKSVYPGVLHVMGLHAILLIIGLLFAMFFPSIGTIIRYIGALCGFVYIFTLPPLITLLNKRCLGRIPDPTSTEASVESGSAETPGSRPLLTISPETKQKTVWRDQKTKRLWYLRAAGYSIIMLLGLGNFVGQFIVQFLA</sequence>
<evidence type="ECO:0000256" key="6">
    <source>
        <dbReference type="ARBA" id="ARBA00022753"/>
    </source>
</evidence>
<feature type="transmembrane region" description="Helical" evidence="16">
    <location>
        <begin position="192"/>
        <end position="213"/>
    </location>
</feature>
<feature type="transmembrane region" description="Helical" evidence="16">
    <location>
        <begin position="387"/>
        <end position="408"/>
    </location>
</feature>
<accession>A0A4E0RKW8</accession>
<evidence type="ECO:0000256" key="8">
    <source>
        <dbReference type="ARBA" id="ARBA00022989"/>
    </source>
</evidence>
<dbReference type="AlphaFoldDB" id="A0A4E0RKW8"/>
<feature type="transmembrane region" description="Helical" evidence="16">
    <location>
        <begin position="420"/>
        <end position="437"/>
    </location>
</feature>
<feature type="transmembrane region" description="Helical" evidence="16">
    <location>
        <begin position="219"/>
        <end position="241"/>
    </location>
</feature>
<evidence type="ECO:0000256" key="9">
    <source>
        <dbReference type="ARBA" id="ARBA00023053"/>
    </source>
</evidence>
<dbReference type="GO" id="GO:0046872">
    <property type="term" value="F:metal ion binding"/>
    <property type="evidence" value="ECO:0007669"/>
    <property type="project" value="UniProtKB-KW"/>
</dbReference>
<keyword evidence="13" id="KW-0458">Lysosome</keyword>
<keyword evidence="11" id="KW-1015">Disulfide bond</keyword>
<keyword evidence="3" id="KW-0813">Transport</keyword>
<keyword evidence="7" id="KW-0029">Amino-acid transport</keyword>
<evidence type="ECO:0000256" key="12">
    <source>
        <dbReference type="ARBA" id="ARBA00023180"/>
    </source>
</evidence>
<evidence type="ECO:0000313" key="18">
    <source>
        <dbReference type="EMBL" id="THD27231.1"/>
    </source>
</evidence>
<evidence type="ECO:0000256" key="4">
    <source>
        <dbReference type="ARBA" id="ARBA00022692"/>
    </source>
</evidence>
<dbReference type="PANTHER" id="PTHR22950:SF244">
    <property type="entry name" value="NEUTRAL AMINO ACID TRANSPORTER 9"/>
    <property type="match status" value="1"/>
</dbReference>
<name>A0A4E0RKW8_FASHE</name>
<dbReference type="EMBL" id="JXXN02000489">
    <property type="protein sequence ID" value="THD27231.1"/>
    <property type="molecule type" value="Genomic_DNA"/>
</dbReference>
<feature type="transmembrane region" description="Helical" evidence="16">
    <location>
        <begin position="275"/>
        <end position="295"/>
    </location>
</feature>
<evidence type="ECO:0000256" key="7">
    <source>
        <dbReference type="ARBA" id="ARBA00022970"/>
    </source>
</evidence>
<feature type="transmembrane region" description="Helical" evidence="16">
    <location>
        <begin position="642"/>
        <end position="666"/>
    </location>
</feature>
<feature type="domain" description="Amino acid transporter transmembrane" evidence="17">
    <location>
        <begin position="192"/>
        <end position="305"/>
    </location>
</feature>
<keyword evidence="9" id="KW-0915">Sodium</keyword>
<dbReference type="PANTHER" id="PTHR22950">
    <property type="entry name" value="AMINO ACID TRANSPORTER"/>
    <property type="match status" value="1"/>
</dbReference>
<feature type="domain" description="Amino acid transporter transmembrane" evidence="17">
    <location>
        <begin position="367"/>
        <end position="589"/>
    </location>
</feature>
<dbReference type="Proteomes" id="UP000230066">
    <property type="component" value="Unassembled WGS sequence"/>
</dbReference>
<evidence type="ECO:0000256" key="1">
    <source>
        <dbReference type="ARBA" id="ARBA00004107"/>
    </source>
</evidence>
<proteinExistence type="inferred from homology"/>
<feature type="transmembrane region" description="Helical" evidence="16">
    <location>
        <begin position="502"/>
        <end position="523"/>
    </location>
</feature>
<comment type="subcellular location">
    <subcellularLocation>
        <location evidence="1">Late endosome membrane</location>
        <topology evidence="1">Multi-pass membrane protein</topology>
    </subcellularLocation>
    <subcellularLocation>
        <location evidence="2">Lysosome membrane</location>
        <topology evidence="2">Multi-pass membrane protein</topology>
    </subcellularLocation>
</comment>
<keyword evidence="12" id="KW-0325">Glycoprotein</keyword>
<evidence type="ECO:0000256" key="3">
    <source>
        <dbReference type="ARBA" id="ARBA00022448"/>
    </source>
</evidence>
<dbReference type="GO" id="GO:0031902">
    <property type="term" value="C:late endosome membrane"/>
    <property type="evidence" value="ECO:0007669"/>
    <property type="project" value="UniProtKB-SubCell"/>
</dbReference>
<evidence type="ECO:0000256" key="11">
    <source>
        <dbReference type="ARBA" id="ARBA00023157"/>
    </source>
</evidence>
<feature type="transmembrane region" description="Helical" evidence="16">
    <location>
        <begin position="458"/>
        <end position="482"/>
    </location>
</feature>
<keyword evidence="8 16" id="KW-1133">Transmembrane helix</keyword>
<dbReference type="Pfam" id="PF01490">
    <property type="entry name" value="Aa_trans"/>
    <property type="match status" value="2"/>
</dbReference>
<feature type="region of interest" description="Disordered" evidence="15">
    <location>
        <begin position="28"/>
        <end position="118"/>
    </location>
</feature>
<evidence type="ECO:0000256" key="16">
    <source>
        <dbReference type="SAM" id="Phobius"/>
    </source>
</evidence>
<feature type="transmembrane region" description="Helical" evidence="16">
    <location>
        <begin position="566"/>
        <end position="589"/>
    </location>
</feature>
<keyword evidence="19" id="KW-1185">Reference proteome</keyword>
<dbReference type="InterPro" id="IPR013057">
    <property type="entry name" value="AA_transpt_TM"/>
</dbReference>
<dbReference type="GO" id="GO:0015179">
    <property type="term" value="F:L-amino acid transmembrane transporter activity"/>
    <property type="evidence" value="ECO:0007669"/>
    <property type="project" value="TreeGrafter"/>
</dbReference>
<evidence type="ECO:0000256" key="5">
    <source>
        <dbReference type="ARBA" id="ARBA00022723"/>
    </source>
</evidence>
<evidence type="ECO:0000256" key="2">
    <source>
        <dbReference type="ARBA" id="ARBA00004155"/>
    </source>
</evidence>
<keyword evidence="4 16" id="KW-0812">Transmembrane</keyword>